<evidence type="ECO:0000256" key="3">
    <source>
        <dbReference type="ARBA" id="ARBA00023004"/>
    </source>
</evidence>
<dbReference type="PANTHER" id="PTHR30149:SF0">
    <property type="entry name" value="HYDROGENASE MATURATION FACTOR HYPD"/>
    <property type="match status" value="1"/>
</dbReference>
<dbReference type="GO" id="GO:0005506">
    <property type="term" value="F:iron ion binding"/>
    <property type="evidence" value="ECO:0007669"/>
    <property type="project" value="TreeGrafter"/>
</dbReference>
<dbReference type="PIRSF" id="PIRSF005622">
    <property type="entry name" value="Hydrgn_mat_hypD"/>
    <property type="match status" value="1"/>
</dbReference>
<evidence type="ECO:0000313" key="4">
    <source>
        <dbReference type="EMBL" id="GIJ71619.1"/>
    </source>
</evidence>
<dbReference type="Pfam" id="PF01924">
    <property type="entry name" value="HypD"/>
    <property type="match status" value="1"/>
</dbReference>
<dbReference type="Proteomes" id="UP000635606">
    <property type="component" value="Unassembled WGS sequence"/>
</dbReference>
<dbReference type="InterPro" id="IPR042244">
    <property type="entry name" value="HypD_2_sf"/>
</dbReference>
<evidence type="ECO:0000313" key="5">
    <source>
        <dbReference type="Proteomes" id="UP000635606"/>
    </source>
</evidence>
<dbReference type="InterPro" id="IPR002780">
    <property type="entry name" value="Hyd_form_HypD"/>
</dbReference>
<dbReference type="RefSeq" id="WP_203931469.1">
    <property type="nucleotide sequence ID" value="NZ_BOPH01000088.1"/>
</dbReference>
<accession>A0A8J4EEC7</accession>
<dbReference type="Gene3D" id="6.10.20.100">
    <property type="match status" value="1"/>
</dbReference>
<sequence>MKYLDEFSDPDLARHLLDQIHAVTTRPWAIMEVCGGQTHSIIRHGIDQLLPEGIEMIHGPGCPVCVTPLEIIDKALAIAARPDVIFCSFGDMLRVPGSGSDLFRVKSAGGDVRVVYSPLDALKLARDNPDRQVVFFGIGFETTAPANAMTVHQAKRQGIGNFSLLVSHVLVPPAIAAIMQAPACRVQAFLAAGHVCSVMGTAQYPPLADRYGVPIVVTGFEPLDILEGIRRTVLQLESGRHVLENAYPRAVPAEGNPTATAMLRSVFEVTDRTWRGIGTIPASGWRLSDAYRDYDAEARFDVTSIRTAESSVCRSGEVLQGHLKPHECPAFGRECTPRNPLGATMVSSEGACAAYYLYRRLELVEAPRG</sequence>
<dbReference type="GO" id="GO:0070025">
    <property type="term" value="F:carbon monoxide binding"/>
    <property type="evidence" value="ECO:0007669"/>
    <property type="project" value="TreeGrafter"/>
</dbReference>
<dbReference type="AlphaFoldDB" id="A0A8J4EEC7"/>
<keyword evidence="5" id="KW-1185">Reference proteome</keyword>
<dbReference type="GO" id="GO:0051604">
    <property type="term" value="P:protein maturation"/>
    <property type="evidence" value="ECO:0007669"/>
    <property type="project" value="TreeGrafter"/>
</dbReference>
<comment type="caution">
    <text evidence="4">The sequence shown here is derived from an EMBL/GenBank/DDBJ whole genome shotgun (WGS) entry which is preliminary data.</text>
</comment>
<keyword evidence="2" id="KW-0479">Metal-binding</keyword>
<dbReference type="GO" id="GO:0051539">
    <property type="term" value="F:4 iron, 4 sulfur cluster binding"/>
    <property type="evidence" value="ECO:0007669"/>
    <property type="project" value="TreeGrafter"/>
</dbReference>
<protein>
    <submittedName>
        <fullName evidence="4">Hydrogenase formation protein HypD</fullName>
    </submittedName>
</protein>
<dbReference type="NCBIfam" id="TIGR00075">
    <property type="entry name" value="hypD"/>
    <property type="match status" value="1"/>
</dbReference>
<dbReference type="InterPro" id="IPR042243">
    <property type="entry name" value="HypD_1"/>
</dbReference>
<keyword evidence="3" id="KW-0408">Iron</keyword>
<dbReference type="EMBL" id="BOPH01000088">
    <property type="protein sequence ID" value="GIJ71619.1"/>
    <property type="molecule type" value="Genomic_DNA"/>
</dbReference>
<comment type="similarity">
    <text evidence="1">Belongs to the HypD family.</text>
</comment>
<organism evidence="4 5">
    <name type="scientific">Virgisporangium ochraceum</name>
    <dbReference type="NCBI Taxonomy" id="65505"/>
    <lineage>
        <taxon>Bacteria</taxon>
        <taxon>Bacillati</taxon>
        <taxon>Actinomycetota</taxon>
        <taxon>Actinomycetes</taxon>
        <taxon>Micromonosporales</taxon>
        <taxon>Micromonosporaceae</taxon>
        <taxon>Virgisporangium</taxon>
    </lineage>
</organism>
<name>A0A8J4EEC7_9ACTN</name>
<gene>
    <name evidence="4" type="ORF">Voc01_065360</name>
</gene>
<dbReference type="Gene3D" id="3.40.50.11740">
    <property type="entry name" value="HypD, alpha/beta domain 2"/>
    <property type="match status" value="2"/>
</dbReference>
<evidence type="ECO:0000256" key="2">
    <source>
        <dbReference type="ARBA" id="ARBA00022723"/>
    </source>
</evidence>
<evidence type="ECO:0000256" key="1">
    <source>
        <dbReference type="ARBA" id="ARBA00007888"/>
    </source>
</evidence>
<reference evidence="4" key="1">
    <citation type="submission" date="2021-01" db="EMBL/GenBank/DDBJ databases">
        <title>Whole genome shotgun sequence of Virgisporangium ochraceum NBRC 16418.</title>
        <authorList>
            <person name="Komaki H."/>
            <person name="Tamura T."/>
        </authorList>
    </citation>
    <scope>NUCLEOTIDE SEQUENCE</scope>
    <source>
        <strain evidence="4">NBRC 16418</strain>
    </source>
</reference>
<proteinExistence type="inferred from homology"/>
<dbReference type="PANTHER" id="PTHR30149">
    <property type="entry name" value="HYDROGENASE PROTEIN ASSEMBLY PROTEIN HYPD"/>
    <property type="match status" value="1"/>
</dbReference>